<dbReference type="EMBL" id="KQ085913">
    <property type="protein sequence ID" value="KLO16688.1"/>
    <property type="molecule type" value="Genomic_DNA"/>
</dbReference>
<dbReference type="Proteomes" id="UP000053477">
    <property type="component" value="Unassembled WGS sequence"/>
</dbReference>
<protein>
    <submittedName>
        <fullName evidence="1">Uncharacterized protein</fullName>
    </submittedName>
</protein>
<evidence type="ECO:0000313" key="2">
    <source>
        <dbReference type="Proteomes" id="UP000053477"/>
    </source>
</evidence>
<name>A0A0H2S4S9_9AGAM</name>
<proteinExistence type="predicted"/>
<accession>A0A0H2S4S9</accession>
<evidence type="ECO:0000313" key="1">
    <source>
        <dbReference type="EMBL" id="KLO16688.1"/>
    </source>
</evidence>
<sequence length="174" mass="20047">MPVFGRGRRECPFDLLAAAFRAEVEVLLPVLYFACSDFAIESILKVASTLPMECFFTLLRGREASIDRLSKFAADLPERLTDEIDEDICQKDEPCLKNAYYKDVSELINADFESYSGEHIVNAYLSRVCPHCNCFVVNEIERRRRDIWAEVPRFFGCPSWGILEEKFREITGSR</sequence>
<dbReference type="AlphaFoldDB" id="A0A0H2S4S9"/>
<gene>
    <name evidence="1" type="ORF">SCHPADRAFT_203062</name>
</gene>
<organism evidence="1 2">
    <name type="scientific">Schizopora paradoxa</name>
    <dbReference type="NCBI Taxonomy" id="27342"/>
    <lineage>
        <taxon>Eukaryota</taxon>
        <taxon>Fungi</taxon>
        <taxon>Dikarya</taxon>
        <taxon>Basidiomycota</taxon>
        <taxon>Agaricomycotina</taxon>
        <taxon>Agaricomycetes</taxon>
        <taxon>Hymenochaetales</taxon>
        <taxon>Schizoporaceae</taxon>
        <taxon>Schizopora</taxon>
    </lineage>
</organism>
<keyword evidence="2" id="KW-1185">Reference proteome</keyword>
<reference evidence="1 2" key="1">
    <citation type="submission" date="2015-04" db="EMBL/GenBank/DDBJ databases">
        <title>Complete genome sequence of Schizopora paradoxa KUC8140, a cosmopolitan wood degrader in East Asia.</title>
        <authorList>
            <consortium name="DOE Joint Genome Institute"/>
            <person name="Min B."/>
            <person name="Park H."/>
            <person name="Jang Y."/>
            <person name="Kim J.-J."/>
            <person name="Kim K.H."/>
            <person name="Pangilinan J."/>
            <person name="Lipzen A."/>
            <person name="Riley R."/>
            <person name="Grigoriev I.V."/>
            <person name="Spatafora J.W."/>
            <person name="Choi I.-G."/>
        </authorList>
    </citation>
    <scope>NUCLEOTIDE SEQUENCE [LARGE SCALE GENOMIC DNA]</scope>
    <source>
        <strain evidence="1 2">KUC8140</strain>
    </source>
</reference>
<dbReference type="InParanoid" id="A0A0H2S4S9"/>